<dbReference type="CDD" id="cd22911">
    <property type="entry name" value="HFD_H3"/>
    <property type="match status" value="1"/>
</dbReference>
<feature type="domain" description="Core Histone H2A/H2B/H3" evidence="4">
    <location>
        <begin position="57"/>
        <end position="137"/>
    </location>
</feature>
<dbReference type="AlphaFoldDB" id="A0AAP0K1X7"/>
<reference evidence="5 6" key="1">
    <citation type="submission" date="2024-01" db="EMBL/GenBank/DDBJ databases">
        <title>Genome assemblies of Stephania.</title>
        <authorList>
            <person name="Yang L."/>
        </authorList>
    </citation>
    <scope>NUCLEOTIDE SEQUENCE [LARGE SCALE GENOMIC DNA]</scope>
    <source>
        <strain evidence="5">YNDBR</strain>
        <tissue evidence="5">Leaf</tissue>
    </source>
</reference>
<dbReference type="GO" id="GO:0000786">
    <property type="term" value="C:nucleosome"/>
    <property type="evidence" value="ECO:0007669"/>
    <property type="project" value="InterPro"/>
</dbReference>
<gene>
    <name evidence="5" type="ORF">Syun_013354</name>
</gene>
<feature type="transmembrane region" description="Helical" evidence="3">
    <location>
        <begin position="138"/>
        <end position="162"/>
    </location>
</feature>
<keyword evidence="3" id="KW-1133">Transmembrane helix</keyword>
<dbReference type="SUPFAM" id="SSF47113">
    <property type="entry name" value="Histone-fold"/>
    <property type="match status" value="1"/>
</dbReference>
<comment type="similarity">
    <text evidence="1">Belongs to the histone H3 family.</text>
</comment>
<dbReference type="InterPro" id="IPR007125">
    <property type="entry name" value="H2A/H2B/H3"/>
</dbReference>
<protein>
    <recommendedName>
        <fullName evidence="4">Core Histone H2A/H2B/H3 domain-containing protein</fullName>
    </recommendedName>
</protein>
<organism evidence="5 6">
    <name type="scientific">Stephania yunnanensis</name>
    <dbReference type="NCBI Taxonomy" id="152371"/>
    <lineage>
        <taxon>Eukaryota</taxon>
        <taxon>Viridiplantae</taxon>
        <taxon>Streptophyta</taxon>
        <taxon>Embryophyta</taxon>
        <taxon>Tracheophyta</taxon>
        <taxon>Spermatophyta</taxon>
        <taxon>Magnoliopsida</taxon>
        <taxon>Ranunculales</taxon>
        <taxon>Menispermaceae</taxon>
        <taxon>Menispermoideae</taxon>
        <taxon>Cissampelideae</taxon>
        <taxon>Stephania</taxon>
    </lineage>
</organism>
<evidence type="ECO:0000256" key="2">
    <source>
        <dbReference type="SAM" id="MobiDB-lite"/>
    </source>
</evidence>
<dbReference type="Pfam" id="PF00125">
    <property type="entry name" value="Histone"/>
    <property type="match status" value="1"/>
</dbReference>
<feature type="transmembrane region" description="Helical" evidence="3">
    <location>
        <begin position="168"/>
        <end position="191"/>
    </location>
</feature>
<dbReference type="InterPro" id="IPR000164">
    <property type="entry name" value="Histone_H3/CENP-A"/>
</dbReference>
<dbReference type="InterPro" id="IPR009072">
    <property type="entry name" value="Histone-fold"/>
</dbReference>
<dbReference type="Proteomes" id="UP001420932">
    <property type="component" value="Unassembled WGS sequence"/>
</dbReference>
<proteinExistence type="inferred from homology"/>
<dbReference type="Gene3D" id="1.10.20.10">
    <property type="entry name" value="Histone, subunit A"/>
    <property type="match status" value="1"/>
</dbReference>
<dbReference type="SMART" id="SM00428">
    <property type="entry name" value="H3"/>
    <property type="match status" value="1"/>
</dbReference>
<dbReference type="PRINTS" id="PR00622">
    <property type="entry name" value="HISTONEH3"/>
</dbReference>
<dbReference type="GO" id="GO:0030527">
    <property type="term" value="F:structural constituent of chromatin"/>
    <property type="evidence" value="ECO:0007669"/>
    <property type="project" value="InterPro"/>
</dbReference>
<dbReference type="GO" id="GO:0046982">
    <property type="term" value="F:protein heterodimerization activity"/>
    <property type="evidence" value="ECO:0007669"/>
    <property type="project" value="InterPro"/>
</dbReference>
<keyword evidence="6" id="KW-1185">Reference proteome</keyword>
<sequence>MARAKQVATKSVRPPRRNFRTSVAGAASTPTGTSNASAASPSTSRPQKARKPHRFRPGTVALREIRHFQRTFKLLIPAAPFIRVVKEITGSFSLSVSRWTAEALVAIQEAAEDYLVQIFEDAMLCAIHAKRVTLSKRLLSRLPVILLLHSSLCVCLCLFSSIFWEHCIFYLVLLTLYRMCSLYIFSIRIIFHKLSLMGSIDLVWPFDE</sequence>
<evidence type="ECO:0000256" key="1">
    <source>
        <dbReference type="ARBA" id="ARBA00010343"/>
    </source>
</evidence>
<dbReference type="EMBL" id="JBBNAF010000005">
    <property type="protein sequence ID" value="KAK9143954.1"/>
    <property type="molecule type" value="Genomic_DNA"/>
</dbReference>
<evidence type="ECO:0000259" key="4">
    <source>
        <dbReference type="Pfam" id="PF00125"/>
    </source>
</evidence>
<name>A0AAP0K1X7_9MAGN</name>
<keyword evidence="3" id="KW-0812">Transmembrane</keyword>
<feature type="region of interest" description="Disordered" evidence="2">
    <location>
        <begin position="1"/>
        <end position="54"/>
    </location>
</feature>
<feature type="compositionally biased region" description="Low complexity" evidence="2">
    <location>
        <begin position="21"/>
        <end position="44"/>
    </location>
</feature>
<comment type="caution">
    <text evidence="5">The sequence shown here is derived from an EMBL/GenBank/DDBJ whole genome shotgun (WGS) entry which is preliminary data.</text>
</comment>
<keyword evidence="3" id="KW-0472">Membrane</keyword>
<evidence type="ECO:0000256" key="3">
    <source>
        <dbReference type="SAM" id="Phobius"/>
    </source>
</evidence>
<dbReference type="GO" id="GO:0003677">
    <property type="term" value="F:DNA binding"/>
    <property type="evidence" value="ECO:0007669"/>
    <property type="project" value="InterPro"/>
</dbReference>
<accession>A0AAP0K1X7</accession>
<dbReference type="PANTHER" id="PTHR11426">
    <property type="entry name" value="HISTONE H3"/>
    <property type="match status" value="1"/>
</dbReference>
<evidence type="ECO:0000313" key="5">
    <source>
        <dbReference type="EMBL" id="KAK9143954.1"/>
    </source>
</evidence>
<evidence type="ECO:0000313" key="6">
    <source>
        <dbReference type="Proteomes" id="UP001420932"/>
    </source>
</evidence>